<comment type="caution">
    <text evidence="1">The sequence shown here is derived from an EMBL/GenBank/DDBJ whole genome shotgun (WGS) entry which is preliminary data.</text>
</comment>
<sequence length="253" mass="29292">KIKSLDLPDSEGHSEIDICDNSVTITGMENKQILFSWFPADDDDENIDTIISRLSHIVEYTDILKEIIGIHVTRQDQDEERGTELNVVRRGDEFDYFLRATIETIEHRLIDTITSKGIHFEKGEFGFAFLISEITKDRELKFGWKFTSGTKELMAEKYPECEECQGQLSKNCEVKDVRVGGKAVCPWIRDNQNRIQDWIESQNLHQQMGPETYIEILEGEKANFQNEGMLSDLEEIGFKPMAISNYWKGEFRP</sequence>
<proteinExistence type="predicted"/>
<protein>
    <submittedName>
        <fullName evidence="1">Uncharacterized protein</fullName>
    </submittedName>
</protein>
<evidence type="ECO:0000313" key="1">
    <source>
        <dbReference type="EMBL" id="GAG30425.1"/>
    </source>
</evidence>
<reference evidence="1" key="1">
    <citation type="journal article" date="2014" name="Front. Microbiol.">
        <title>High frequency of phylogenetically diverse reductive dehalogenase-homologous genes in deep subseafloor sedimentary metagenomes.</title>
        <authorList>
            <person name="Kawai M."/>
            <person name="Futagami T."/>
            <person name="Toyoda A."/>
            <person name="Takaki Y."/>
            <person name="Nishi S."/>
            <person name="Hori S."/>
            <person name="Arai W."/>
            <person name="Tsubouchi T."/>
            <person name="Morono Y."/>
            <person name="Uchiyama I."/>
            <person name="Ito T."/>
            <person name="Fujiyama A."/>
            <person name="Inagaki F."/>
            <person name="Takami H."/>
        </authorList>
    </citation>
    <scope>NUCLEOTIDE SEQUENCE</scope>
    <source>
        <strain evidence="1">Expedition CK06-06</strain>
    </source>
</reference>
<feature type="non-terminal residue" evidence="1">
    <location>
        <position position="1"/>
    </location>
</feature>
<dbReference type="EMBL" id="BARS01041267">
    <property type="protein sequence ID" value="GAG30425.1"/>
    <property type="molecule type" value="Genomic_DNA"/>
</dbReference>
<dbReference type="AlphaFoldDB" id="X0WIC2"/>
<name>X0WIC2_9ZZZZ</name>
<feature type="non-terminal residue" evidence="1">
    <location>
        <position position="253"/>
    </location>
</feature>
<accession>X0WIC2</accession>
<organism evidence="1">
    <name type="scientific">marine sediment metagenome</name>
    <dbReference type="NCBI Taxonomy" id="412755"/>
    <lineage>
        <taxon>unclassified sequences</taxon>
        <taxon>metagenomes</taxon>
        <taxon>ecological metagenomes</taxon>
    </lineage>
</organism>
<gene>
    <name evidence="1" type="ORF">S01H1_62788</name>
</gene>